<dbReference type="CDD" id="cd01433">
    <property type="entry name" value="Ribosomal_L16_L10e"/>
    <property type="match status" value="1"/>
</dbReference>
<keyword evidence="2 8" id="KW-0820">tRNA-binding</keyword>
<evidence type="ECO:0000256" key="6">
    <source>
        <dbReference type="ARBA" id="ARBA00023274"/>
    </source>
</evidence>
<dbReference type="InterPro" id="IPR016180">
    <property type="entry name" value="Ribosomal_uL16_dom"/>
</dbReference>
<comment type="subunit">
    <text evidence="8 10">Part of the 50S ribosomal subunit.</text>
</comment>
<dbReference type="PRINTS" id="PR00060">
    <property type="entry name" value="RIBOSOMALL16"/>
</dbReference>
<dbReference type="NCBIfam" id="TIGR01164">
    <property type="entry name" value="rplP_bact"/>
    <property type="match status" value="1"/>
</dbReference>
<evidence type="ECO:0000256" key="8">
    <source>
        <dbReference type="HAMAP-Rule" id="MF_01342"/>
    </source>
</evidence>
<dbReference type="EMBL" id="RGOB01000004">
    <property type="protein sequence ID" value="NCU52758.1"/>
    <property type="molecule type" value="Genomic_DNA"/>
</dbReference>
<comment type="similarity">
    <text evidence="1 8 9">Belongs to the universal ribosomal protein uL16 family.</text>
</comment>
<dbReference type="InterPro" id="IPR000114">
    <property type="entry name" value="Ribosomal_uL16_bact-type"/>
</dbReference>
<dbReference type="Gene3D" id="3.90.1170.10">
    <property type="entry name" value="Ribosomal protein L10e/L16"/>
    <property type="match status" value="1"/>
</dbReference>
<dbReference type="EMBL" id="RGET01000010">
    <property type="protein sequence ID" value="NBN87722.1"/>
    <property type="molecule type" value="Genomic_DNA"/>
</dbReference>
<reference evidence="14 15" key="1">
    <citation type="submission" date="2018-10" db="EMBL/GenBank/DDBJ databases">
        <title>Iterative Subtractive Binning of Freshwater Chronoseries Metagenomes Recovers Nearly Complete Genomes from over Four Hundred Novel Species.</title>
        <authorList>
            <person name="Rodriguez-R L.M."/>
            <person name="Tsementzi D."/>
            <person name="Luo C."/>
            <person name="Konstantinidis K.T."/>
        </authorList>
    </citation>
    <scope>NUCLEOTIDE SEQUENCE [LARGE SCALE GENOMIC DNA]</scope>
    <source>
        <strain evidence="14">WB7_2B_003</strain>
        <strain evidence="11">WB7_6_001</strain>
        <strain evidence="12">WB8_1A_003</strain>
        <strain evidence="13">WB8_2A_004</strain>
    </source>
</reference>
<dbReference type="GO" id="GO:0000049">
    <property type="term" value="F:tRNA binding"/>
    <property type="evidence" value="ECO:0007669"/>
    <property type="project" value="UniProtKB-KW"/>
</dbReference>
<dbReference type="InterPro" id="IPR036920">
    <property type="entry name" value="Ribosomal_uL16_sf"/>
</dbReference>
<dbReference type="PANTHER" id="PTHR12220">
    <property type="entry name" value="50S/60S RIBOSOMAL PROTEIN L16"/>
    <property type="match status" value="1"/>
</dbReference>
<dbReference type="AlphaFoldDB" id="A0A845SD77"/>
<evidence type="ECO:0000313" key="12">
    <source>
        <dbReference type="EMBL" id="NCU50164.1"/>
    </source>
</evidence>
<evidence type="ECO:0000256" key="2">
    <source>
        <dbReference type="ARBA" id="ARBA00022555"/>
    </source>
</evidence>
<organism evidence="14 15">
    <name type="scientific">Candidatus Fonsibacter lacus</name>
    <dbReference type="NCBI Taxonomy" id="2576439"/>
    <lineage>
        <taxon>Bacteria</taxon>
        <taxon>Pseudomonadati</taxon>
        <taxon>Pseudomonadota</taxon>
        <taxon>Alphaproteobacteria</taxon>
        <taxon>Candidatus Pelagibacterales</taxon>
        <taxon>Candidatus Pelagibacterales incertae sedis</taxon>
        <taxon>Candidatus Fonsibacter</taxon>
    </lineage>
</organism>
<evidence type="ECO:0000313" key="15">
    <source>
        <dbReference type="Proteomes" id="UP000572953"/>
    </source>
</evidence>
<evidence type="ECO:0000256" key="10">
    <source>
        <dbReference type="RuleBase" id="RU004414"/>
    </source>
</evidence>
<evidence type="ECO:0000313" key="13">
    <source>
        <dbReference type="EMBL" id="NCU52758.1"/>
    </source>
</evidence>
<keyword evidence="6 8" id="KW-0687">Ribonucleoprotein</keyword>
<comment type="caution">
    <text evidence="14">The sequence shown here is derived from an EMBL/GenBank/DDBJ whole genome shotgun (WGS) entry which is preliminary data.</text>
</comment>
<dbReference type="EMBL" id="RGGN01000003">
    <property type="protein sequence ID" value="NCU62515.1"/>
    <property type="molecule type" value="Genomic_DNA"/>
</dbReference>
<dbReference type="Pfam" id="PF00252">
    <property type="entry name" value="Ribosomal_L16"/>
    <property type="match status" value="1"/>
</dbReference>
<evidence type="ECO:0000256" key="4">
    <source>
        <dbReference type="ARBA" id="ARBA00022884"/>
    </source>
</evidence>
<dbReference type="InterPro" id="IPR047873">
    <property type="entry name" value="Ribosomal_uL16"/>
</dbReference>
<dbReference type="EMBL" id="RGMI01000001">
    <property type="protein sequence ID" value="NCU50164.1"/>
    <property type="molecule type" value="Genomic_DNA"/>
</dbReference>
<dbReference type="InterPro" id="IPR020798">
    <property type="entry name" value="Ribosomal_uL16_CS"/>
</dbReference>
<evidence type="ECO:0000313" key="14">
    <source>
        <dbReference type="EMBL" id="NCU62515.1"/>
    </source>
</evidence>
<dbReference type="SUPFAM" id="SSF54686">
    <property type="entry name" value="Ribosomal protein L16p/L10e"/>
    <property type="match status" value="1"/>
</dbReference>
<evidence type="ECO:0000256" key="7">
    <source>
        <dbReference type="ARBA" id="ARBA00035198"/>
    </source>
</evidence>
<keyword evidence="4 8" id="KW-0694">RNA-binding</keyword>
<keyword evidence="5 8" id="KW-0689">Ribosomal protein</keyword>
<comment type="function">
    <text evidence="8 10">Binds 23S rRNA and is also seen to make contacts with the A and possibly P site tRNAs.</text>
</comment>
<protein>
    <recommendedName>
        <fullName evidence="7 8">Large ribosomal subunit protein uL16</fullName>
    </recommendedName>
</protein>
<dbReference type="GO" id="GO:0003735">
    <property type="term" value="F:structural constituent of ribosome"/>
    <property type="evidence" value="ECO:0007669"/>
    <property type="project" value="InterPro"/>
</dbReference>
<dbReference type="HAMAP" id="MF_01342">
    <property type="entry name" value="Ribosomal_uL16"/>
    <property type="match status" value="1"/>
</dbReference>
<dbReference type="GO" id="GO:0019843">
    <property type="term" value="F:rRNA binding"/>
    <property type="evidence" value="ECO:0007669"/>
    <property type="project" value="UniProtKB-UniRule"/>
</dbReference>
<sequence>MLQPARTKYRKAFKGKIHGIATRGAELNFGSFGLKAIEPNRVTSKEIEAARVALTRHMKRAGRVWLRIFPNIPVTKKPIEVRMGKGKGGLEYYVFRVKPGRIIFEVDGVDEIVAKEAFERAQAKLSIKTKMIKRLGTQ</sequence>
<dbReference type="PANTHER" id="PTHR12220:SF13">
    <property type="entry name" value="LARGE RIBOSOMAL SUBUNIT PROTEIN UL16M"/>
    <property type="match status" value="1"/>
</dbReference>
<dbReference type="GO" id="GO:0006412">
    <property type="term" value="P:translation"/>
    <property type="evidence" value="ECO:0007669"/>
    <property type="project" value="UniProtKB-UniRule"/>
</dbReference>
<evidence type="ECO:0000313" key="11">
    <source>
        <dbReference type="EMBL" id="NBN87722.1"/>
    </source>
</evidence>
<proteinExistence type="inferred from homology"/>
<dbReference type="Proteomes" id="UP000747791">
    <property type="component" value="Unassembled WGS sequence"/>
</dbReference>
<dbReference type="Proteomes" id="UP000713222">
    <property type="component" value="Unassembled WGS sequence"/>
</dbReference>
<accession>A0A845SD77</accession>
<dbReference type="Proteomes" id="UP000699985">
    <property type="component" value="Unassembled WGS sequence"/>
</dbReference>
<dbReference type="FunFam" id="3.90.1170.10:FF:000001">
    <property type="entry name" value="50S ribosomal protein L16"/>
    <property type="match status" value="1"/>
</dbReference>
<dbReference type="Proteomes" id="UP000572953">
    <property type="component" value="Unassembled WGS sequence"/>
</dbReference>
<name>A0A845SD77_9PROT</name>
<evidence type="ECO:0000256" key="1">
    <source>
        <dbReference type="ARBA" id="ARBA00008931"/>
    </source>
</evidence>
<dbReference type="GO" id="GO:0022625">
    <property type="term" value="C:cytosolic large ribosomal subunit"/>
    <property type="evidence" value="ECO:0007669"/>
    <property type="project" value="TreeGrafter"/>
</dbReference>
<keyword evidence="3 8" id="KW-0699">rRNA-binding</keyword>
<evidence type="ECO:0000256" key="9">
    <source>
        <dbReference type="RuleBase" id="RU004413"/>
    </source>
</evidence>
<evidence type="ECO:0000256" key="5">
    <source>
        <dbReference type="ARBA" id="ARBA00022980"/>
    </source>
</evidence>
<dbReference type="PROSITE" id="PS00586">
    <property type="entry name" value="RIBOSOMAL_L16_1"/>
    <property type="match status" value="1"/>
</dbReference>
<gene>
    <name evidence="8" type="primary">rplP</name>
    <name evidence="11" type="ORF">EBV32_01335</name>
    <name evidence="14" type="ORF">EBV78_00230</name>
    <name evidence="12" type="ORF">EBX29_00035</name>
    <name evidence="13" type="ORF">EBX74_00370</name>
</gene>
<evidence type="ECO:0000256" key="3">
    <source>
        <dbReference type="ARBA" id="ARBA00022730"/>
    </source>
</evidence>